<protein>
    <recommendedName>
        <fullName evidence="2">FP protein C-terminal domain-containing protein</fullName>
    </recommendedName>
</protein>
<dbReference type="EMBL" id="CACRXK020016502">
    <property type="protein sequence ID" value="CAB4029925.1"/>
    <property type="molecule type" value="Genomic_DNA"/>
</dbReference>
<feature type="domain" description="FP protein C-terminal" evidence="2">
    <location>
        <begin position="111"/>
        <end position="162"/>
    </location>
</feature>
<dbReference type="AlphaFoldDB" id="A0A6S7JCB7"/>
<reference evidence="3" key="1">
    <citation type="submission" date="2020-04" db="EMBL/GenBank/DDBJ databases">
        <authorList>
            <person name="Alioto T."/>
            <person name="Alioto T."/>
            <person name="Gomez Garrido J."/>
        </authorList>
    </citation>
    <scope>NUCLEOTIDE SEQUENCE</scope>
    <source>
        <strain evidence="3">A484AB</strain>
    </source>
</reference>
<gene>
    <name evidence="3" type="ORF">PACLA_8A047015</name>
</gene>
<evidence type="ECO:0000256" key="1">
    <source>
        <dbReference type="SAM" id="MobiDB-lite"/>
    </source>
</evidence>
<evidence type="ECO:0000259" key="2">
    <source>
        <dbReference type="Pfam" id="PF25298"/>
    </source>
</evidence>
<feature type="region of interest" description="Disordered" evidence="1">
    <location>
        <begin position="33"/>
        <end position="55"/>
    </location>
</feature>
<name>A0A6S7JCB7_PARCT</name>
<sequence length="164" mass="18982">MSKDTVKSLKKQNDELKLQIDSLVVQVKKLQEDVKQSEAKENSHGERSKTAPDKETAASLQYLGNEYDELQQLAREQVMTVRRDVTKINPTCIGLPAESTMHYAGIYDHLTPKQQKLLADTKKFKSEHDYKFCWIKNNNIFLRKTENSQPIMIKEQRNLDTLIS</sequence>
<dbReference type="OrthoDB" id="5984028at2759"/>
<evidence type="ECO:0000313" key="3">
    <source>
        <dbReference type="EMBL" id="CAB4029925.1"/>
    </source>
</evidence>
<comment type="caution">
    <text evidence="3">The sequence shown here is derived from an EMBL/GenBank/DDBJ whole genome shotgun (WGS) entry which is preliminary data.</text>
</comment>
<dbReference type="Pfam" id="PF25298">
    <property type="entry name" value="Baculo_FP_2nd"/>
    <property type="match status" value="1"/>
</dbReference>
<dbReference type="Proteomes" id="UP001152795">
    <property type="component" value="Unassembled WGS sequence"/>
</dbReference>
<organism evidence="3 4">
    <name type="scientific">Paramuricea clavata</name>
    <name type="common">Red gorgonian</name>
    <name type="synonym">Violescent sea-whip</name>
    <dbReference type="NCBI Taxonomy" id="317549"/>
    <lineage>
        <taxon>Eukaryota</taxon>
        <taxon>Metazoa</taxon>
        <taxon>Cnidaria</taxon>
        <taxon>Anthozoa</taxon>
        <taxon>Octocorallia</taxon>
        <taxon>Malacalcyonacea</taxon>
        <taxon>Plexauridae</taxon>
        <taxon>Paramuricea</taxon>
    </lineage>
</organism>
<dbReference type="InterPro" id="IPR057251">
    <property type="entry name" value="FP_C"/>
</dbReference>
<keyword evidence="4" id="KW-1185">Reference proteome</keyword>
<accession>A0A6S7JCB7</accession>
<proteinExistence type="predicted"/>
<evidence type="ECO:0000313" key="4">
    <source>
        <dbReference type="Proteomes" id="UP001152795"/>
    </source>
</evidence>